<dbReference type="AlphaFoldDB" id="A0A9X0B8E3"/>
<accession>A0A9X0B8E3</accession>
<dbReference type="GeneID" id="81371107"/>
<protein>
    <submittedName>
        <fullName evidence="2">Uncharacterized protein</fullName>
    </submittedName>
</protein>
<keyword evidence="3" id="KW-1185">Reference proteome</keyword>
<evidence type="ECO:0000313" key="2">
    <source>
        <dbReference type="EMBL" id="KAJ5392000.1"/>
    </source>
</evidence>
<reference evidence="2" key="1">
    <citation type="submission" date="2022-12" db="EMBL/GenBank/DDBJ databases">
        <authorList>
            <person name="Petersen C."/>
        </authorList>
    </citation>
    <scope>NUCLEOTIDE SEQUENCE</scope>
    <source>
        <strain evidence="2">IBT 29677</strain>
    </source>
</reference>
<dbReference type="OrthoDB" id="10306547at2759"/>
<dbReference type="EMBL" id="JAPZBU010000008">
    <property type="protein sequence ID" value="KAJ5392000.1"/>
    <property type="molecule type" value="Genomic_DNA"/>
</dbReference>
<evidence type="ECO:0000256" key="1">
    <source>
        <dbReference type="SAM" id="MobiDB-lite"/>
    </source>
</evidence>
<feature type="compositionally biased region" description="Polar residues" evidence="1">
    <location>
        <begin position="54"/>
        <end position="67"/>
    </location>
</feature>
<dbReference type="Proteomes" id="UP001147747">
    <property type="component" value="Unassembled WGS sequence"/>
</dbReference>
<comment type="caution">
    <text evidence="2">The sequence shown here is derived from an EMBL/GenBank/DDBJ whole genome shotgun (WGS) entry which is preliminary data.</text>
</comment>
<feature type="region of interest" description="Disordered" evidence="1">
    <location>
        <begin position="1"/>
        <end position="74"/>
    </location>
</feature>
<sequence length="74" mass="7748">MPLADPSPALRRAAPDSSATLPEPDLVLSPTGFLPTPADPVSQDSTHGVPPQPASTSPSCSSYLHFSSQEEEYL</sequence>
<proteinExistence type="predicted"/>
<organism evidence="2 3">
    <name type="scientific">Penicillium cosmopolitanum</name>
    <dbReference type="NCBI Taxonomy" id="1131564"/>
    <lineage>
        <taxon>Eukaryota</taxon>
        <taxon>Fungi</taxon>
        <taxon>Dikarya</taxon>
        <taxon>Ascomycota</taxon>
        <taxon>Pezizomycotina</taxon>
        <taxon>Eurotiomycetes</taxon>
        <taxon>Eurotiomycetidae</taxon>
        <taxon>Eurotiales</taxon>
        <taxon>Aspergillaceae</taxon>
        <taxon>Penicillium</taxon>
    </lineage>
</organism>
<name>A0A9X0B8E3_9EURO</name>
<dbReference type="RefSeq" id="XP_056487678.1">
    <property type="nucleotide sequence ID" value="XM_056632127.1"/>
</dbReference>
<gene>
    <name evidence="2" type="ORF">N7509_007490</name>
</gene>
<reference evidence="2" key="2">
    <citation type="journal article" date="2023" name="IMA Fungus">
        <title>Comparative genomic study of the Penicillium genus elucidates a diverse pangenome and 15 lateral gene transfer events.</title>
        <authorList>
            <person name="Petersen C."/>
            <person name="Sorensen T."/>
            <person name="Nielsen M.R."/>
            <person name="Sondergaard T.E."/>
            <person name="Sorensen J.L."/>
            <person name="Fitzpatrick D.A."/>
            <person name="Frisvad J.C."/>
            <person name="Nielsen K.L."/>
        </authorList>
    </citation>
    <scope>NUCLEOTIDE SEQUENCE</scope>
    <source>
        <strain evidence="2">IBT 29677</strain>
    </source>
</reference>
<evidence type="ECO:0000313" key="3">
    <source>
        <dbReference type="Proteomes" id="UP001147747"/>
    </source>
</evidence>